<reference evidence="2" key="1">
    <citation type="submission" date="2020-11" db="EMBL/GenBank/DDBJ databases">
        <authorList>
            <person name="Tran Van P."/>
        </authorList>
    </citation>
    <scope>NUCLEOTIDE SEQUENCE</scope>
</reference>
<feature type="non-terminal residue" evidence="2">
    <location>
        <position position="439"/>
    </location>
</feature>
<sequence>ISTFHFPDNHSSDKSVSKSIALAVFDGHGGGSCVDIISRRLFHYIALSLNPSIKSYDKNQLNTLIEDLYYCPNPYHNITHKYEDRAAEYLKKHLLESEEKILTQFVRDLKPNNDISSALENAFIRCDSDLSEEIEHNLLSSSSNILLHYYLSLAVSGCCVTLMLIHEDIAYIASTGDCRAVLGLSGSSKTKTTLKTIDLSKEHNSDNIAELKRVLSEHPKSEQNNIIRNERLLGQLMPLRAFGDFSFKWTIDKLKRLGLTRAFGSHIIPSYYMTPPYLTCKPEVEVLPLKDIEEYKKKFIILATDGLWEQFEATRKVVKCVNKYLETVDRQESNESNNGITFEENTSIGQIIDKLKVRAKPAVTSFDEITRGDDLSEDTNSATHLIRTALGEIPSSDHNLDQYQQQLQRHTRLVTYLTLPQSVVRNFRDDISLIVMDLK</sequence>
<organism evidence="2">
    <name type="scientific">Medioppia subpectinata</name>
    <dbReference type="NCBI Taxonomy" id="1979941"/>
    <lineage>
        <taxon>Eukaryota</taxon>
        <taxon>Metazoa</taxon>
        <taxon>Ecdysozoa</taxon>
        <taxon>Arthropoda</taxon>
        <taxon>Chelicerata</taxon>
        <taxon>Arachnida</taxon>
        <taxon>Acari</taxon>
        <taxon>Acariformes</taxon>
        <taxon>Sarcoptiformes</taxon>
        <taxon>Oribatida</taxon>
        <taxon>Brachypylina</taxon>
        <taxon>Oppioidea</taxon>
        <taxon>Oppiidae</taxon>
        <taxon>Medioppia</taxon>
    </lineage>
</organism>
<proteinExistence type="predicted"/>
<dbReference type="Pfam" id="PF00481">
    <property type="entry name" value="PP2C"/>
    <property type="match status" value="1"/>
</dbReference>
<keyword evidence="3" id="KW-1185">Reference proteome</keyword>
<dbReference type="Gene3D" id="3.60.40.10">
    <property type="entry name" value="PPM-type phosphatase domain"/>
    <property type="match status" value="1"/>
</dbReference>
<dbReference type="InterPro" id="IPR015655">
    <property type="entry name" value="PP2C"/>
</dbReference>
<dbReference type="GO" id="GO:0004741">
    <property type="term" value="F:[pyruvate dehydrogenase (acetyl-transferring)]-phosphatase activity"/>
    <property type="evidence" value="ECO:0007669"/>
    <property type="project" value="TreeGrafter"/>
</dbReference>
<dbReference type="Proteomes" id="UP000759131">
    <property type="component" value="Unassembled WGS sequence"/>
</dbReference>
<evidence type="ECO:0000313" key="3">
    <source>
        <dbReference type="Proteomes" id="UP000759131"/>
    </source>
</evidence>
<protein>
    <recommendedName>
        <fullName evidence="1">PPM-type phosphatase domain-containing protein</fullName>
    </recommendedName>
</protein>
<dbReference type="EMBL" id="OC854617">
    <property type="protein sequence ID" value="CAD7619760.1"/>
    <property type="molecule type" value="Genomic_DNA"/>
</dbReference>
<dbReference type="AlphaFoldDB" id="A0A7R9PTI8"/>
<dbReference type="EMBL" id="CAJPIZ010000042">
    <property type="protein sequence ID" value="CAG2100190.1"/>
    <property type="molecule type" value="Genomic_DNA"/>
</dbReference>
<dbReference type="OrthoDB" id="420076at2759"/>
<name>A0A7R9PTI8_9ACAR</name>
<dbReference type="PANTHER" id="PTHR13832">
    <property type="entry name" value="PROTEIN PHOSPHATASE 2C"/>
    <property type="match status" value="1"/>
</dbReference>
<dbReference type="PANTHER" id="PTHR13832:SF792">
    <property type="entry name" value="GM14286P"/>
    <property type="match status" value="1"/>
</dbReference>
<dbReference type="SUPFAM" id="SSF81606">
    <property type="entry name" value="PP2C-like"/>
    <property type="match status" value="1"/>
</dbReference>
<gene>
    <name evidence="2" type="ORF">OSB1V03_LOCUS259</name>
</gene>
<dbReference type="SMART" id="SM00332">
    <property type="entry name" value="PP2Cc"/>
    <property type="match status" value="1"/>
</dbReference>
<dbReference type="GO" id="GO:0005739">
    <property type="term" value="C:mitochondrion"/>
    <property type="evidence" value="ECO:0007669"/>
    <property type="project" value="TreeGrafter"/>
</dbReference>
<dbReference type="InterPro" id="IPR001932">
    <property type="entry name" value="PPM-type_phosphatase-like_dom"/>
</dbReference>
<dbReference type="CDD" id="cd00143">
    <property type="entry name" value="PP2Cc"/>
    <property type="match status" value="1"/>
</dbReference>
<accession>A0A7R9PTI8</accession>
<feature type="domain" description="PPM-type phosphatase" evidence="1">
    <location>
        <begin position="1"/>
        <end position="438"/>
    </location>
</feature>
<dbReference type="PROSITE" id="PS51746">
    <property type="entry name" value="PPM_2"/>
    <property type="match status" value="1"/>
</dbReference>
<evidence type="ECO:0000313" key="2">
    <source>
        <dbReference type="EMBL" id="CAD7619760.1"/>
    </source>
</evidence>
<dbReference type="InterPro" id="IPR036457">
    <property type="entry name" value="PPM-type-like_dom_sf"/>
</dbReference>
<evidence type="ECO:0000259" key="1">
    <source>
        <dbReference type="PROSITE" id="PS51746"/>
    </source>
</evidence>